<comment type="subcellular location">
    <subcellularLocation>
        <location evidence="1">Endoplasmic reticulum membrane</location>
        <topology evidence="1">Single-pass membrane protein</topology>
    </subcellularLocation>
</comment>
<dbReference type="EMBL" id="UYJE01001897">
    <property type="protein sequence ID" value="VDI06115.1"/>
    <property type="molecule type" value="Genomic_DNA"/>
</dbReference>
<dbReference type="GO" id="GO:0005525">
    <property type="term" value="F:GTP binding"/>
    <property type="evidence" value="ECO:0007669"/>
    <property type="project" value="UniProtKB-KW"/>
</dbReference>
<dbReference type="AlphaFoldDB" id="A0A8B6CJV2"/>
<keyword evidence="13" id="KW-1185">Reference proteome</keyword>
<accession>A0A8B6CJV2</accession>
<evidence type="ECO:0000256" key="1">
    <source>
        <dbReference type="ARBA" id="ARBA00004389"/>
    </source>
</evidence>
<dbReference type="InterPro" id="IPR027417">
    <property type="entry name" value="P-loop_NTPase"/>
</dbReference>
<keyword evidence="6" id="KW-0256">Endoplasmic reticulum</keyword>
<keyword evidence="9 11" id="KW-0472">Membrane</keyword>
<dbReference type="CDD" id="cd04105">
    <property type="entry name" value="SR_beta"/>
    <property type="match status" value="1"/>
</dbReference>
<evidence type="ECO:0000256" key="9">
    <source>
        <dbReference type="ARBA" id="ARBA00023136"/>
    </source>
</evidence>
<keyword evidence="10 12" id="KW-0675">Receptor</keyword>
<name>A0A8B6CJV2_MYTGA</name>
<evidence type="ECO:0000256" key="2">
    <source>
        <dbReference type="ARBA" id="ARBA00005619"/>
    </source>
</evidence>
<dbReference type="Gene3D" id="3.40.50.300">
    <property type="entry name" value="P-loop containing nucleotide triphosphate hydrolases"/>
    <property type="match status" value="1"/>
</dbReference>
<sequence>MGASIQEQILQYANILTDNVQKQDPTTIGILVAILVVLLTIVLLVCRGKSNKRSGVLVLGICESGKTLLYTRLVHQNYTDTFTSIASNSGSYQVQGKNKSLRIIDVPGHERLRQTMLNQYKSLARGIIFMVDSSTLQKEIKDVADFLYTALSDSVISYNIPPVLIACNKQDLLTSKGAEVIRSQLEKEMNTLRVTRSASLQQIESSGNNNTFLGKRNKDFSFDDLKPMKVDFVECSLKGKNAESKPEMKDLEDWLIKIA</sequence>
<reference evidence="12" key="1">
    <citation type="submission" date="2018-11" db="EMBL/GenBank/DDBJ databases">
        <authorList>
            <person name="Alioto T."/>
            <person name="Alioto T."/>
        </authorList>
    </citation>
    <scope>NUCLEOTIDE SEQUENCE</scope>
</reference>
<dbReference type="OrthoDB" id="41266at2759"/>
<dbReference type="Pfam" id="PF09439">
    <property type="entry name" value="SRPRB"/>
    <property type="match status" value="1"/>
</dbReference>
<comment type="similarity">
    <text evidence="2">Belongs to the SRP receptor beta subunit family.</text>
</comment>
<dbReference type="PANTHER" id="PTHR11711">
    <property type="entry name" value="ADP RIBOSYLATION FACTOR-RELATED"/>
    <property type="match status" value="1"/>
</dbReference>
<evidence type="ECO:0000256" key="11">
    <source>
        <dbReference type="SAM" id="Phobius"/>
    </source>
</evidence>
<dbReference type="GO" id="GO:0005789">
    <property type="term" value="C:endoplasmic reticulum membrane"/>
    <property type="evidence" value="ECO:0007669"/>
    <property type="project" value="UniProtKB-SubCell"/>
</dbReference>
<dbReference type="PROSITE" id="PS51417">
    <property type="entry name" value="ARF"/>
    <property type="match status" value="1"/>
</dbReference>
<organism evidence="12 13">
    <name type="scientific">Mytilus galloprovincialis</name>
    <name type="common">Mediterranean mussel</name>
    <dbReference type="NCBI Taxonomy" id="29158"/>
    <lineage>
        <taxon>Eukaryota</taxon>
        <taxon>Metazoa</taxon>
        <taxon>Spiralia</taxon>
        <taxon>Lophotrochozoa</taxon>
        <taxon>Mollusca</taxon>
        <taxon>Bivalvia</taxon>
        <taxon>Autobranchia</taxon>
        <taxon>Pteriomorphia</taxon>
        <taxon>Mytilida</taxon>
        <taxon>Mytiloidea</taxon>
        <taxon>Mytilidae</taxon>
        <taxon>Mytilinae</taxon>
        <taxon>Mytilus</taxon>
    </lineage>
</organism>
<evidence type="ECO:0000256" key="6">
    <source>
        <dbReference type="ARBA" id="ARBA00022824"/>
    </source>
</evidence>
<dbReference type="InterPro" id="IPR024156">
    <property type="entry name" value="Small_GTPase_ARF"/>
</dbReference>
<evidence type="ECO:0000256" key="4">
    <source>
        <dbReference type="ARBA" id="ARBA00022692"/>
    </source>
</evidence>
<keyword evidence="5" id="KW-0547">Nucleotide-binding</keyword>
<evidence type="ECO:0000256" key="7">
    <source>
        <dbReference type="ARBA" id="ARBA00022989"/>
    </source>
</evidence>
<evidence type="ECO:0000256" key="3">
    <source>
        <dbReference type="ARBA" id="ARBA00020256"/>
    </source>
</evidence>
<keyword evidence="7 11" id="KW-1133">Transmembrane helix</keyword>
<proteinExistence type="inferred from homology"/>
<evidence type="ECO:0000256" key="5">
    <source>
        <dbReference type="ARBA" id="ARBA00022741"/>
    </source>
</evidence>
<comment type="caution">
    <text evidence="12">The sequence shown here is derived from an EMBL/GenBank/DDBJ whole genome shotgun (WGS) entry which is preliminary data.</text>
</comment>
<evidence type="ECO:0000313" key="12">
    <source>
        <dbReference type="EMBL" id="VDI06115.1"/>
    </source>
</evidence>
<dbReference type="Proteomes" id="UP000596742">
    <property type="component" value="Unassembled WGS sequence"/>
</dbReference>
<evidence type="ECO:0000313" key="13">
    <source>
        <dbReference type="Proteomes" id="UP000596742"/>
    </source>
</evidence>
<evidence type="ECO:0000256" key="8">
    <source>
        <dbReference type="ARBA" id="ARBA00023134"/>
    </source>
</evidence>
<keyword evidence="8" id="KW-0342">GTP-binding</keyword>
<gene>
    <name evidence="12" type="ORF">MGAL_10B084041</name>
</gene>
<dbReference type="InterPro" id="IPR019009">
    <property type="entry name" value="SRP_receptor_beta_su"/>
</dbReference>
<dbReference type="SUPFAM" id="SSF52540">
    <property type="entry name" value="P-loop containing nucleoside triphosphate hydrolases"/>
    <property type="match status" value="1"/>
</dbReference>
<evidence type="ECO:0000256" key="10">
    <source>
        <dbReference type="ARBA" id="ARBA00023170"/>
    </source>
</evidence>
<feature type="transmembrane region" description="Helical" evidence="11">
    <location>
        <begin position="28"/>
        <end position="46"/>
    </location>
</feature>
<keyword evidence="4 11" id="KW-0812">Transmembrane</keyword>
<protein>
    <recommendedName>
        <fullName evidence="3">Signal recognition particle receptor subunit beta</fullName>
    </recommendedName>
</protein>